<organism evidence="2 3">
    <name type="scientific">Staurois parvus</name>
    <dbReference type="NCBI Taxonomy" id="386267"/>
    <lineage>
        <taxon>Eukaryota</taxon>
        <taxon>Metazoa</taxon>
        <taxon>Chordata</taxon>
        <taxon>Craniata</taxon>
        <taxon>Vertebrata</taxon>
        <taxon>Euteleostomi</taxon>
        <taxon>Amphibia</taxon>
        <taxon>Batrachia</taxon>
        <taxon>Anura</taxon>
        <taxon>Neobatrachia</taxon>
        <taxon>Ranoidea</taxon>
        <taxon>Ranidae</taxon>
        <taxon>Staurois</taxon>
    </lineage>
</organism>
<gene>
    <name evidence="2" type="ORF">SPARVUS_LOCUS3771328</name>
</gene>
<dbReference type="Proteomes" id="UP001162483">
    <property type="component" value="Unassembled WGS sequence"/>
</dbReference>
<reference evidence="2" key="1">
    <citation type="submission" date="2023-05" db="EMBL/GenBank/DDBJ databases">
        <authorList>
            <person name="Stuckert A."/>
        </authorList>
    </citation>
    <scope>NUCLEOTIDE SEQUENCE</scope>
</reference>
<feature type="non-terminal residue" evidence="2">
    <location>
        <position position="417"/>
    </location>
</feature>
<proteinExistence type="predicted"/>
<name>A0ABN9BV90_9NEOB</name>
<feature type="region of interest" description="Disordered" evidence="1">
    <location>
        <begin position="75"/>
        <end position="108"/>
    </location>
</feature>
<keyword evidence="3" id="KW-1185">Reference proteome</keyword>
<protein>
    <submittedName>
        <fullName evidence="2">Uncharacterized protein</fullName>
    </submittedName>
</protein>
<accession>A0ABN9BV90</accession>
<evidence type="ECO:0000256" key="1">
    <source>
        <dbReference type="SAM" id="MobiDB-lite"/>
    </source>
</evidence>
<feature type="region of interest" description="Disordered" evidence="1">
    <location>
        <begin position="278"/>
        <end position="314"/>
    </location>
</feature>
<evidence type="ECO:0000313" key="2">
    <source>
        <dbReference type="EMBL" id="CAI9551639.1"/>
    </source>
</evidence>
<evidence type="ECO:0000313" key="3">
    <source>
        <dbReference type="Proteomes" id="UP001162483"/>
    </source>
</evidence>
<feature type="compositionally biased region" description="Basic and acidic residues" evidence="1">
    <location>
        <begin position="75"/>
        <end position="88"/>
    </location>
</feature>
<sequence>YNVTLISISTGKPKEVVLKKLEYLHAKQSALEAESKKSTLEAKSTVEVESIKSTLVAESINSTVGAESIKSTLEVESKKKDFEEDRTPKASVNKPPPPLKLENKANDESSCSKAKKPIILSRNHVMFSAGTQKPAVITTPNLLVAASGQLEAVKKAKGGQVTGIPPTLVPADVRPPQMPTGMASVVIQLPGTIQLKGLIGNSSIPITLSAVPRTISAAEPSSTTSENDDLSMMPKIINVTSLAEEAFSDLGQDIEFHTPATKAGTDTEVNILLAKETAASEPLTEPAGRELSSTENLPSHPVDTTEEKRSSGIDITQTSYSSLPENLPLAKVSIVSPETSSKSEKAAKNASPLDNVLEDVRDSELELELKNLSSAIDEADLDPSELSDVMGVQEDSDETFSSLLNEIALLNQQLNND</sequence>
<feature type="non-terminal residue" evidence="2">
    <location>
        <position position="1"/>
    </location>
</feature>
<comment type="caution">
    <text evidence="2">The sequence shown here is derived from an EMBL/GenBank/DDBJ whole genome shotgun (WGS) entry which is preliminary data.</text>
</comment>
<dbReference type="EMBL" id="CATNWA010006207">
    <property type="protein sequence ID" value="CAI9551639.1"/>
    <property type="molecule type" value="Genomic_DNA"/>
</dbReference>